<keyword evidence="2" id="KW-0964">Secreted</keyword>
<evidence type="ECO:0000256" key="2">
    <source>
        <dbReference type="ARBA" id="ARBA00022525"/>
    </source>
</evidence>
<protein>
    <recommendedName>
        <fullName evidence="8">Bacterial Ig-like domain-containing protein</fullName>
    </recommendedName>
</protein>
<gene>
    <name evidence="6" type="ORF">SAMN05660313_03478</name>
</gene>
<evidence type="ECO:0008006" key="8">
    <source>
        <dbReference type="Google" id="ProtNLM"/>
    </source>
</evidence>
<feature type="compositionally biased region" description="Acidic residues" evidence="5">
    <location>
        <begin position="385"/>
        <end position="404"/>
    </location>
</feature>
<name>A0A1K1RBY7_9FLAO</name>
<feature type="region of interest" description="Disordered" evidence="5">
    <location>
        <begin position="373"/>
        <end position="417"/>
    </location>
</feature>
<dbReference type="STRING" id="76595.SAMN05660313_03478"/>
<dbReference type="InterPro" id="IPR059100">
    <property type="entry name" value="TSP3_bac"/>
</dbReference>
<accession>A0A1K1RBY7</accession>
<proteinExistence type="predicted"/>
<feature type="non-terminal residue" evidence="6">
    <location>
        <position position="1"/>
    </location>
</feature>
<dbReference type="NCBIfam" id="NF033510">
    <property type="entry name" value="Ca_tandemer"/>
    <property type="match status" value="2"/>
</dbReference>
<dbReference type="PROSITE" id="PS00018">
    <property type="entry name" value="EF_HAND_1"/>
    <property type="match status" value="1"/>
</dbReference>
<reference evidence="7" key="1">
    <citation type="submission" date="2016-11" db="EMBL/GenBank/DDBJ databases">
        <authorList>
            <person name="Varghese N."/>
            <person name="Submissions S."/>
        </authorList>
    </citation>
    <scope>NUCLEOTIDE SEQUENCE [LARGE SCALE GENOMIC DNA]</scope>
    <source>
        <strain evidence="7">DSM 24786</strain>
    </source>
</reference>
<sequence length="427" mass="43726">LTNGPITVTADVTDAALNPATDNDPITLDNTLPTIDITTPIEGDNVVNASEDNDVTISGSTTDVEDGQTVTITFSDGTDTVTTTATVSGGNWTATNADISGLTNGPITVTADVTDVALNPATDNDPITLDNSIPIVDSFSTIDITPVLTGQGDPNETLTIELDTNGDNVIDVTYSITTDSTGNWSLNTETQSPINGAFPVLADEDVIDITATDPAGNSGIGVVTISVDTDGDGLTNNDEIDLGTDPNNPDTDGDGISDGQEVTDGTDPLDDCDSIGGTPLDTSDCDNDGLTNAEEAALGTDPNNPDSDNDGLLDGEEVTLSTDPNNPDTDGDTILDGQEVTDNTNPLDDCESNGGTPLDTSDCDMDGLTNAQEATLGTDPFNPDSDGDLILDGKEVDDETDPLDPCDNIGGTPPAGSACDISIYNDL</sequence>
<dbReference type="InterPro" id="IPR053180">
    <property type="entry name" value="Ca-binding_acidic-repeat"/>
</dbReference>
<comment type="subcellular location">
    <subcellularLocation>
        <location evidence="1">Secreted</location>
    </subcellularLocation>
</comment>
<dbReference type="Pfam" id="PF18884">
    <property type="entry name" value="TSP3_bac"/>
    <property type="match status" value="7"/>
</dbReference>
<dbReference type="InterPro" id="IPR018247">
    <property type="entry name" value="EF_Hand_1_Ca_BS"/>
</dbReference>
<evidence type="ECO:0000256" key="5">
    <source>
        <dbReference type="SAM" id="MobiDB-lite"/>
    </source>
</evidence>
<feature type="region of interest" description="Disordered" evidence="5">
    <location>
        <begin position="228"/>
        <end position="332"/>
    </location>
</feature>
<keyword evidence="4" id="KW-0106">Calcium</keyword>
<evidence type="ECO:0000256" key="4">
    <source>
        <dbReference type="ARBA" id="ARBA00022837"/>
    </source>
</evidence>
<evidence type="ECO:0000256" key="3">
    <source>
        <dbReference type="ARBA" id="ARBA00022729"/>
    </source>
</evidence>
<dbReference type="Gene3D" id="2.60.40.10">
    <property type="entry name" value="Immunoglobulins"/>
    <property type="match status" value="2"/>
</dbReference>
<evidence type="ECO:0000256" key="1">
    <source>
        <dbReference type="ARBA" id="ARBA00004613"/>
    </source>
</evidence>
<evidence type="ECO:0000313" key="7">
    <source>
        <dbReference type="Proteomes" id="UP000183257"/>
    </source>
</evidence>
<dbReference type="PANTHER" id="PTHR37467">
    <property type="entry name" value="EXPORTED CALCIUM-BINDING GLYCOPROTEIN-RELATED"/>
    <property type="match status" value="1"/>
</dbReference>
<feature type="compositionally biased region" description="Acidic residues" evidence="5">
    <location>
        <begin position="307"/>
        <end position="317"/>
    </location>
</feature>
<keyword evidence="3" id="KW-0732">Signal</keyword>
<keyword evidence="7" id="KW-1185">Reference proteome</keyword>
<dbReference type="EMBL" id="FPIY01000013">
    <property type="protein sequence ID" value="SFW69449.1"/>
    <property type="molecule type" value="Genomic_DNA"/>
</dbReference>
<dbReference type="InterPro" id="IPR013783">
    <property type="entry name" value="Ig-like_fold"/>
</dbReference>
<organism evidence="6 7">
    <name type="scientific">Cellulophaga fucicola</name>
    <dbReference type="NCBI Taxonomy" id="76595"/>
    <lineage>
        <taxon>Bacteria</taxon>
        <taxon>Pseudomonadati</taxon>
        <taxon>Bacteroidota</taxon>
        <taxon>Flavobacteriia</taxon>
        <taxon>Flavobacteriales</taxon>
        <taxon>Flavobacteriaceae</taxon>
        <taxon>Cellulophaga</taxon>
    </lineage>
</organism>
<feature type="non-terminal residue" evidence="6">
    <location>
        <position position="427"/>
    </location>
</feature>
<dbReference type="AlphaFoldDB" id="A0A1K1RBY7"/>
<dbReference type="Proteomes" id="UP000183257">
    <property type="component" value="Unassembled WGS sequence"/>
</dbReference>
<dbReference type="PANTHER" id="PTHR37467:SF1">
    <property type="entry name" value="EXPORTED CALCIUM-BINDING GLYCOPROTEIN"/>
    <property type="match status" value="1"/>
</dbReference>
<evidence type="ECO:0000313" key="6">
    <source>
        <dbReference type="EMBL" id="SFW69449.1"/>
    </source>
</evidence>